<keyword evidence="9" id="KW-1185">Reference proteome</keyword>
<dbReference type="PANTHER" id="PTHR37299">
    <property type="entry name" value="TRANSCRIPTIONAL REGULATOR-RELATED"/>
    <property type="match status" value="1"/>
</dbReference>
<dbReference type="PANTHER" id="PTHR37299:SF2">
    <property type="entry name" value="HTH LYTTR-TYPE DOMAIN-CONTAINING PROTEIN"/>
    <property type="match status" value="1"/>
</dbReference>
<reference evidence="8 9" key="1">
    <citation type="submission" date="2015-11" db="EMBL/GenBank/DDBJ databases">
        <title>Draft genome sequences of new species of the genus Lactobacillus isolated from orchardgrass silage.</title>
        <authorList>
            <person name="Tohno M."/>
            <person name="Tanizawa Y."/>
            <person name="Arita M."/>
        </authorList>
    </citation>
    <scope>NUCLEOTIDE SEQUENCE [LARGE SCALE GENOMIC DNA]</scope>
    <source>
        <strain evidence="6 9">IWT140</strain>
        <strain evidence="7 8">IWT25</strain>
    </source>
</reference>
<name>A0A1Z5IQG7_9LACO</name>
<evidence type="ECO:0000313" key="6">
    <source>
        <dbReference type="EMBL" id="GAX03970.1"/>
    </source>
</evidence>
<keyword evidence="1" id="KW-0963">Cytoplasm</keyword>
<keyword evidence="4" id="KW-0804">Transcription</keyword>
<keyword evidence="2" id="KW-0805">Transcription regulation</keyword>
<dbReference type="GO" id="GO:0000156">
    <property type="term" value="F:phosphorelay response regulator activity"/>
    <property type="evidence" value="ECO:0007669"/>
    <property type="project" value="InterPro"/>
</dbReference>
<proteinExistence type="predicted"/>
<accession>A0A1Z5IWW7</accession>
<dbReference type="RefSeq" id="WP_089088933.1">
    <property type="nucleotide sequence ID" value="NZ_BCMH01000011.1"/>
</dbReference>
<accession>A0A1Z5IQG7</accession>
<evidence type="ECO:0000259" key="5">
    <source>
        <dbReference type="PROSITE" id="PS50930"/>
    </source>
</evidence>
<dbReference type="AlphaFoldDB" id="A0A1Z5IQG7"/>
<gene>
    <name evidence="6" type="ORF">IWT140_01604</name>
    <name evidence="7" type="ORF">IWT25_01427</name>
</gene>
<organism evidence="6 9">
    <name type="scientific">Secundilactobacillus pentosiphilus</name>
    <dbReference type="NCBI Taxonomy" id="1714682"/>
    <lineage>
        <taxon>Bacteria</taxon>
        <taxon>Bacillati</taxon>
        <taxon>Bacillota</taxon>
        <taxon>Bacilli</taxon>
        <taxon>Lactobacillales</taxon>
        <taxon>Lactobacillaceae</taxon>
        <taxon>Secundilactobacillus</taxon>
    </lineage>
</organism>
<keyword evidence="3" id="KW-0238">DNA-binding</keyword>
<dbReference type="EMBL" id="BCMH01000011">
    <property type="protein sequence ID" value="GAX03970.1"/>
    <property type="molecule type" value="Genomic_DNA"/>
</dbReference>
<evidence type="ECO:0000256" key="2">
    <source>
        <dbReference type="ARBA" id="ARBA00023015"/>
    </source>
</evidence>
<protein>
    <recommendedName>
        <fullName evidence="5">HTH LytTR-type domain-containing protein</fullName>
    </recommendedName>
</protein>
<evidence type="ECO:0000256" key="3">
    <source>
        <dbReference type="ARBA" id="ARBA00023125"/>
    </source>
</evidence>
<evidence type="ECO:0000313" key="8">
    <source>
        <dbReference type="Proteomes" id="UP000198414"/>
    </source>
</evidence>
<dbReference type="GO" id="GO:0003677">
    <property type="term" value="F:DNA binding"/>
    <property type="evidence" value="ECO:0007669"/>
    <property type="project" value="UniProtKB-KW"/>
</dbReference>
<dbReference type="SMART" id="SM00850">
    <property type="entry name" value="LytTR"/>
    <property type="match status" value="1"/>
</dbReference>
<dbReference type="InterPro" id="IPR007492">
    <property type="entry name" value="LytTR_DNA-bd_dom"/>
</dbReference>
<feature type="domain" description="HTH LytTR-type" evidence="5">
    <location>
        <begin position="44"/>
        <end position="147"/>
    </location>
</feature>
<comment type="caution">
    <text evidence="6">The sequence shown here is derived from an EMBL/GenBank/DDBJ whole genome shotgun (WGS) entry which is preliminary data.</text>
</comment>
<dbReference type="EMBL" id="BCMI01000012">
    <property type="protein sequence ID" value="GAX06102.1"/>
    <property type="molecule type" value="Genomic_DNA"/>
</dbReference>
<dbReference type="Proteomes" id="UP000198414">
    <property type="component" value="Unassembled WGS sequence"/>
</dbReference>
<dbReference type="Proteomes" id="UP000198430">
    <property type="component" value="Unassembled WGS sequence"/>
</dbReference>
<dbReference type="PROSITE" id="PS50930">
    <property type="entry name" value="HTH_LYTTR"/>
    <property type="match status" value="1"/>
</dbReference>
<evidence type="ECO:0000256" key="4">
    <source>
        <dbReference type="ARBA" id="ARBA00023163"/>
    </source>
</evidence>
<evidence type="ECO:0000313" key="7">
    <source>
        <dbReference type="EMBL" id="GAX06102.1"/>
    </source>
</evidence>
<sequence length="147" mass="16868">MDVIFNLAKKFVTPSISINAQKENPELIQLSIEIDRLVNKMTVIGYQDNRRIVVPFYRIIRFYTQGKHVVCETTAGTYRVHQRMYELRSQLSDSTFISVSNAEIVNKAAIQSFSLTSSGSYRINLTTGASTYTSRRYVKQIKEAFLK</sequence>
<dbReference type="OrthoDB" id="2295854at2"/>
<dbReference type="Pfam" id="PF04397">
    <property type="entry name" value="LytTR"/>
    <property type="match status" value="1"/>
</dbReference>
<evidence type="ECO:0000256" key="1">
    <source>
        <dbReference type="ARBA" id="ARBA00022490"/>
    </source>
</evidence>
<evidence type="ECO:0000313" key="9">
    <source>
        <dbReference type="Proteomes" id="UP000198430"/>
    </source>
</evidence>
<dbReference type="InterPro" id="IPR046947">
    <property type="entry name" value="LytR-like"/>
</dbReference>
<dbReference type="Gene3D" id="2.40.50.1020">
    <property type="entry name" value="LytTr DNA-binding domain"/>
    <property type="match status" value="1"/>
</dbReference>